<protein>
    <submittedName>
        <fullName evidence="1">Uncharacterized protein</fullName>
    </submittedName>
</protein>
<gene>
    <name evidence="1" type="ORF">PECUL_23A007003</name>
</gene>
<reference evidence="1" key="1">
    <citation type="submission" date="2022-03" db="EMBL/GenBank/DDBJ databases">
        <authorList>
            <person name="Alioto T."/>
            <person name="Alioto T."/>
            <person name="Gomez Garrido J."/>
        </authorList>
    </citation>
    <scope>NUCLEOTIDE SEQUENCE</scope>
</reference>
<evidence type="ECO:0000313" key="2">
    <source>
        <dbReference type="Proteomes" id="UP001295444"/>
    </source>
</evidence>
<sequence>MHTSSSTETSPGHIPACKADIQNLLAEIKAYFSADIVLVHEDMGVMTARLLTLEEDDARKQCNLRVRGIPKSILDDKVPHYLHRMWNSMLSTTNAKTIHLDYQYRVPKSGYKGQGVPQQEMHPLTGLFR</sequence>
<proteinExistence type="predicted"/>
<name>A0AAD1RDH0_PELCU</name>
<keyword evidence="2" id="KW-1185">Reference proteome</keyword>
<dbReference type="EMBL" id="OW240913">
    <property type="protein sequence ID" value="CAH2248551.1"/>
    <property type="molecule type" value="Genomic_DNA"/>
</dbReference>
<accession>A0AAD1RDH0</accession>
<dbReference type="AlphaFoldDB" id="A0AAD1RDH0"/>
<dbReference type="Proteomes" id="UP001295444">
    <property type="component" value="Chromosome 02"/>
</dbReference>
<evidence type="ECO:0000313" key="1">
    <source>
        <dbReference type="EMBL" id="CAH2248551.1"/>
    </source>
</evidence>
<organism evidence="1 2">
    <name type="scientific">Pelobates cultripes</name>
    <name type="common">Western spadefoot toad</name>
    <dbReference type="NCBI Taxonomy" id="61616"/>
    <lineage>
        <taxon>Eukaryota</taxon>
        <taxon>Metazoa</taxon>
        <taxon>Chordata</taxon>
        <taxon>Craniata</taxon>
        <taxon>Vertebrata</taxon>
        <taxon>Euteleostomi</taxon>
        <taxon>Amphibia</taxon>
        <taxon>Batrachia</taxon>
        <taxon>Anura</taxon>
        <taxon>Pelobatoidea</taxon>
        <taxon>Pelobatidae</taxon>
        <taxon>Pelobates</taxon>
    </lineage>
</organism>